<evidence type="ECO:0000256" key="1">
    <source>
        <dbReference type="SAM" id="Phobius"/>
    </source>
</evidence>
<accession>A0A822YE12</accession>
<feature type="transmembrane region" description="Helical" evidence="1">
    <location>
        <begin position="35"/>
        <end position="54"/>
    </location>
</feature>
<dbReference type="EMBL" id="DUZY01000003">
    <property type="protein sequence ID" value="DAD30622.1"/>
    <property type="molecule type" value="Genomic_DNA"/>
</dbReference>
<sequence>MASSSAVDLADIPSVDLMTELLRRMKCSTKPDKRLILIGNSLFIFLFLSFHVLFSSEFRLGFFFLINFASLRRCVQI</sequence>
<gene>
    <name evidence="2" type="ORF">HUJ06_009473</name>
</gene>
<evidence type="ECO:0000313" key="2">
    <source>
        <dbReference type="EMBL" id="DAD30622.1"/>
    </source>
</evidence>
<comment type="caution">
    <text evidence="2">The sequence shown here is derived from an EMBL/GenBank/DDBJ whole genome shotgun (WGS) entry which is preliminary data.</text>
</comment>
<protein>
    <submittedName>
        <fullName evidence="2">Uncharacterized protein</fullName>
    </submittedName>
</protein>
<keyword evidence="1" id="KW-1133">Transmembrane helix</keyword>
<dbReference type="Proteomes" id="UP000607653">
    <property type="component" value="Unassembled WGS sequence"/>
</dbReference>
<name>A0A822YE12_NELNU</name>
<proteinExistence type="predicted"/>
<keyword evidence="1" id="KW-0472">Membrane</keyword>
<reference evidence="2 3" key="1">
    <citation type="journal article" date="2020" name="Mol. Biol. Evol.">
        <title>Distinct Expression and Methylation Patterns for Genes with Different Fates following a Single Whole-Genome Duplication in Flowering Plants.</title>
        <authorList>
            <person name="Shi T."/>
            <person name="Rahmani R.S."/>
            <person name="Gugger P.F."/>
            <person name="Wang M."/>
            <person name="Li H."/>
            <person name="Zhang Y."/>
            <person name="Li Z."/>
            <person name="Wang Q."/>
            <person name="Van de Peer Y."/>
            <person name="Marchal K."/>
            <person name="Chen J."/>
        </authorList>
    </citation>
    <scope>NUCLEOTIDE SEQUENCE [LARGE SCALE GENOMIC DNA]</scope>
    <source>
        <tissue evidence="2">Leaf</tissue>
    </source>
</reference>
<dbReference type="AlphaFoldDB" id="A0A822YE12"/>
<evidence type="ECO:0000313" key="3">
    <source>
        <dbReference type="Proteomes" id="UP000607653"/>
    </source>
</evidence>
<keyword evidence="3" id="KW-1185">Reference proteome</keyword>
<organism evidence="2 3">
    <name type="scientific">Nelumbo nucifera</name>
    <name type="common">Sacred lotus</name>
    <dbReference type="NCBI Taxonomy" id="4432"/>
    <lineage>
        <taxon>Eukaryota</taxon>
        <taxon>Viridiplantae</taxon>
        <taxon>Streptophyta</taxon>
        <taxon>Embryophyta</taxon>
        <taxon>Tracheophyta</taxon>
        <taxon>Spermatophyta</taxon>
        <taxon>Magnoliopsida</taxon>
        <taxon>Proteales</taxon>
        <taxon>Nelumbonaceae</taxon>
        <taxon>Nelumbo</taxon>
    </lineage>
</organism>
<keyword evidence="1" id="KW-0812">Transmembrane</keyword>